<accession>A0AAN8UPR1</accession>
<dbReference type="PANTHER" id="PTHR13808:SF53">
    <property type="entry name" value="HISTONE ACETYLTRANSFERASE HAC2"/>
    <property type="match status" value="1"/>
</dbReference>
<evidence type="ECO:0000256" key="5">
    <source>
        <dbReference type="ARBA" id="ARBA00022771"/>
    </source>
</evidence>
<gene>
    <name evidence="14" type="ORF">RJ641_021638</name>
</gene>
<evidence type="ECO:0000259" key="12">
    <source>
        <dbReference type="PROSITE" id="PS50135"/>
    </source>
</evidence>
<evidence type="ECO:0000256" key="3">
    <source>
        <dbReference type="ARBA" id="ARBA00022679"/>
    </source>
</evidence>
<dbReference type="CDD" id="cd15614">
    <property type="entry name" value="PHD_HAC_like"/>
    <property type="match status" value="1"/>
</dbReference>
<dbReference type="PANTHER" id="PTHR13808">
    <property type="entry name" value="CBP/P300-RELATED"/>
    <property type="match status" value="1"/>
</dbReference>
<dbReference type="PROSITE" id="PS50016">
    <property type="entry name" value="ZF_PHD_2"/>
    <property type="match status" value="1"/>
</dbReference>
<organism evidence="14 15">
    <name type="scientific">Dillenia turbinata</name>
    <dbReference type="NCBI Taxonomy" id="194707"/>
    <lineage>
        <taxon>Eukaryota</taxon>
        <taxon>Viridiplantae</taxon>
        <taxon>Streptophyta</taxon>
        <taxon>Embryophyta</taxon>
        <taxon>Tracheophyta</taxon>
        <taxon>Spermatophyta</taxon>
        <taxon>Magnoliopsida</taxon>
        <taxon>eudicotyledons</taxon>
        <taxon>Gunneridae</taxon>
        <taxon>Pentapetalae</taxon>
        <taxon>Dilleniales</taxon>
        <taxon>Dilleniaceae</taxon>
        <taxon>Dillenia</taxon>
    </lineage>
</organism>
<dbReference type="PROSITE" id="PS51727">
    <property type="entry name" value="CBP_P300_HAT"/>
    <property type="match status" value="1"/>
</dbReference>
<dbReference type="InterPro" id="IPR000433">
    <property type="entry name" value="Znf_ZZ"/>
</dbReference>
<keyword evidence="6" id="KW-0862">Zinc</keyword>
<dbReference type="EMBL" id="JBAMMX010000026">
    <property type="protein sequence ID" value="KAK6914317.1"/>
    <property type="molecule type" value="Genomic_DNA"/>
</dbReference>
<name>A0AAN8UPR1_9MAGN</name>
<evidence type="ECO:0000259" key="13">
    <source>
        <dbReference type="PROSITE" id="PS51727"/>
    </source>
</evidence>
<evidence type="ECO:0000259" key="11">
    <source>
        <dbReference type="PROSITE" id="PS50016"/>
    </source>
</evidence>
<dbReference type="SMART" id="SM00291">
    <property type="entry name" value="ZnF_ZZ"/>
    <property type="match status" value="1"/>
</dbReference>
<proteinExistence type="predicted"/>
<keyword evidence="5 10" id="KW-0863">Zinc-finger</keyword>
<comment type="caution">
    <text evidence="14">The sequence shown here is derived from an EMBL/GenBank/DDBJ whole genome shotgun (WGS) entry which is preliminary data.</text>
</comment>
<evidence type="ECO:0000256" key="9">
    <source>
        <dbReference type="ARBA" id="ARBA00023242"/>
    </source>
</evidence>
<dbReference type="GO" id="GO:0008270">
    <property type="term" value="F:zinc ion binding"/>
    <property type="evidence" value="ECO:0007669"/>
    <property type="project" value="UniProtKB-KW"/>
</dbReference>
<evidence type="ECO:0000256" key="10">
    <source>
        <dbReference type="PROSITE-ProRule" id="PRU00228"/>
    </source>
</evidence>
<dbReference type="GO" id="GO:0003713">
    <property type="term" value="F:transcription coactivator activity"/>
    <property type="evidence" value="ECO:0007669"/>
    <property type="project" value="TreeGrafter"/>
</dbReference>
<evidence type="ECO:0000256" key="2">
    <source>
        <dbReference type="ARBA" id="ARBA00013184"/>
    </source>
</evidence>
<dbReference type="EC" id="2.3.1.48" evidence="2"/>
<dbReference type="GO" id="GO:0000123">
    <property type="term" value="C:histone acetyltransferase complex"/>
    <property type="evidence" value="ECO:0007669"/>
    <property type="project" value="TreeGrafter"/>
</dbReference>
<dbReference type="Gene3D" id="3.30.40.10">
    <property type="entry name" value="Zinc/RING finger domain, C3HC4 (zinc finger)"/>
    <property type="match status" value="1"/>
</dbReference>
<dbReference type="InterPro" id="IPR001965">
    <property type="entry name" value="Znf_PHD"/>
</dbReference>
<evidence type="ECO:0000256" key="4">
    <source>
        <dbReference type="ARBA" id="ARBA00022723"/>
    </source>
</evidence>
<evidence type="ECO:0000256" key="7">
    <source>
        <dbReference type="ARBA" id="ARBA00023015"/>
    </source>
</evidence>
<dbReference type="SMART" id="SM00249">
    <property type="entry name" value="PHD"/>
    <property type="match status" value="1"/>
</dbReference>
<dbReference type="InterPro" id="IPR013083">
    <property type="entry name" value="Znf_RING/FYVE/PHD"/>
</dbReference>
<dbReference type="InterPro" id="IPR019787">
    <property type="entry name" value="Znf_PHD-finger"/>
</dbReference>
<keyword evidence="15" id="KW-1185">Reference proteome</keyword>
<evidence type="ECO:0000313" key="14">
    <source>
        <dbReference type="EMBL" id="KAK6914317.1"/>
    </source>
</evidence>
<reference evidence="14 15" key="1">
    <citation type="submission" date="2023-12" db="EMBL/GenBank/DDBJ databases">
        <title>A high-quality genome assembly for Dillenia turbinata (Dilleniales).</title>
        <authorList>
            <person name="Chanderbali A."/>
        </authorList>
    </citation>
    <scope>NUCLEOTIDE SEQUENCE [LARGE SCALE GENOMIC DNA]</scope>
    <source>
        <strain evidence="14">LSX21</strain>
        <tissue evidence="14">Leaf</tissue>
    </source>
</reference>
<keyword evidence="7" id="KW-0805">Transcription regulation</keyword>
<dbReference type="SMART" id="SM01250">
    <property type="entry name" value="KAT11"/>
    <property type="match status" value="1"/>
</dbReference>
<dbReference type="InterPro" id="IPR019786">
    <property type="entry name" value="Zinc_finger_PHD-type_CS"/>
</dbReference>
<evidence type="ECO:0000256" key="1">
    <source>
        <dbReference type="ARBA" id="ARBA00004123"/>
    </source>
</evidence>
<dbReference type="InterPro" id="IPR031162">
    <property type="entry name" value="CBP_P300_HAT"/>
</dbReference>
<feature type="domain" description="CBP/p300-type HAT" evidence="13">
    <location>
        <begin position="814"/>
        <end position="1241"/>
    </location>
</feature>
<dbReference type="GO" id="GO:0005634">
    <property type="term" value="C:nucleus"/>
    <property type="evidence" value="ECO:0007669"/>
    <property type="project" value="UniProtKB-SubCell"/>
</dbReference>
<dbReference type="InterPro" id="IPR013178">
    <property type="entry name" value="Histone_AcTrfase_Rtt109/CBP"/>
</dbReference>
<dbReference type="PROSITE" id="PS50135">
    <property type="entry name" value="ZF_ZZ_2"/>
    <property type="match status" value="1"/>
</dbReference>
<evidence type="ECO:0000256" key="6">
    <source>
        <dbReference type="ARBA" id="ARBA00022833"/>
    </source>
</evidence>
<feature type="domain" description="ZZ-type" evidence="12">
    <location>
        <begin position="1123"/>
        <end position="1186"/>
    </location>
</feature>
<dbReference type="Proteomes" id="UP001370490">
    <property type="component" value="Unassembled WGS sequence"/>
</dbReference>
<dbReference type="GO" id="GO:0004402">
    <property type="term" value="F:histone acetyltransferase activity"/>
    <property type="evidence" value="ECO:0007669"/>
    <property type="project" value="InterPro"/>
</dbReference>
<keyword evidence="8" id="KW-0804">Transcription</keyword>
<dbReference type="GO" id="GO:0045944">
    <property type="term" value="P:positive regulation of transcription by RNA polymerase II"/>
    <property type="evidence" value="ECO:0007669"/>
    <property type="project" value="TreeGrafter"/>
</dbReference>
<feature type="domain" description="PHD-type" evidence="11">
    <location>
        <begin position="724"/>
        <end position="800"/>
    </location>
</feature>
<dbReference type="InterPro" id="IPR043145">
    <property type="entry name" value="Znf_ZZ_sf"/>
</dbReference>
<dbReference type="Pfam" id="PF00628">
    <property type="entry name" value="PHD"/>
    <property type="match status" value="1"/>
</dbReference>
<keyword evidence="3" id="KW-0808">Transferase</keyword>
<dbReference type="SUPFAM" id="SSF57850">
    <property type="entry name" value="RING/U-box"/>
    <property type="match status" value="1"/>
</dbReference>
<evidence type="ECO:0000256" key="8">
    <source>
        <dbReference type="ARBA" id="ARBA00023163"/>
    </source>
</evidence>
<evidence type="ECO:0000313" key="15">
    <source>
        <dbReference type="Proteomes" id="UP001370490"/>
    </source>
</evidence>
<keyword evidence="9" id="KW-0539">Nucleus</keyword>
<dbReference type="InterPro" id="IPR011011">
    <property type="entry name" value="Znf_FYVE_PHD"/>
</dbReference>
<keyword evidence="4" id="KW-0479">Metal-binding</keyword>
<dbReference type="PROSITE" id="PS01359">
    <property type="entry name" value="ZF_PHD_1"/>
    <property type="match status" value="1"/>
</dbReference>
<dbReference type="Gene3D" id="3.30.60.90">
    <property type="match status" value="1"/>
</dbReference>
<dbReference type="SUPFAM" id="SSF57903">
    <property type="entry name" value="FYVE/PHD zinc finger"/>
    <property type="match status" value="1"/>
</dbReference>
<comment type="subcellular location">
    <subcellularLocation>
        <location evidence="1">Nucleus</location>
    </subcellularLocation>
</comment>
<dbReference type="GO" id="GO:0031490">
    <property type="term" value="F:chromatin DNA binding"/>
    <property type="evidence" value="ECO:0007669"/>
    <property type="project" value="TreeGrafter"/>
</dbReference>
<protein>
    <recommendedName>
        <fullName evidence="2">histone acetyltransferase</fullName>
        <ecNumber evidence="2">2.3.1.48</ecNumber>
    </recommendedName>
</protein>
<dbReference type="Pfam" id="PF08214">
    <property type="entry name" value="HAT_KAT11"/>
    <property type="match status" value="1"/>
</dbReference>
<sequence length="1309" mass="147029">MTHENFGVKPMLGFQSRPLSHCSLHRQRELYNQTGGGFTWPHGSSEESFEAEFNDTVGIELGCRSGHGHLVGMDGKKFSVEHLVLLNYVGHKQSVMSMGEHQSSVMSIGEYRSTFLNHMHETVCRFGAFCNCQWYGALVSHFEACCNANCHVCVLVRNTFPADRHNQGSRKRGDAFLRSLNGGGFGWHIVDSCDYLPVPSKRDTKIGHSSNIRADSENYSCGLNSESVDVLPEEVIDFGSQGVDLTKSSKVATNFAVNPLSLSSEALPTLPQELIYKANQDMNLACRSGNGAEVANYSRGLSLDCWPDLPEERSGHRKVLPLQSTSESVPTLSQDYNFVLNMCLGSRNSVTTRLPDNQDAVDPVKSRGVATNFAVDPLGFTSGRLPILPQELICHSEQVMDLACRSSVGAEIMNYSCGLSSECLPILSEEHSSGHKEEDFAGVPLRSTSECVSSLSQDLSIDAIINMCLESSNNVSAELPDYYYGLDAGSSTKLSEKLSIGQKPENFANSTKIAPVVADCSSGLSSESLSSVSKEPDLCNKLEDIAVNLRILPESCPTSFQEHIFDDKPLSDFGSNVAVASHGLNSKCLPILSEEHINGDKSEELQVDASTFPCSPKKQSDDTAVAFQEKVRVKPENQLKGVSLIEFCTLEQIKEHISTCKQQNNQVGPFSGKDENMPETTSCSLCSRNKFFFAPSPIYCSSCGARVRPNKCYYCVNEENSTKYCFCASCYKLFKENITICGLSISKAKLVKKKNDEQTEESWVQCDKCKRWQHQICALYNHILDLEGQSDYICPECHLEEREAGKRSFIQMDGFGAKQLPRTMLSDHIEQRVFRHLDQVREKRASFAENDLDEVPAAEDLTVRMVSSVDQLLKVDNMFLEIYGDQNYPPEFPYKSKAILLFQKIEGVDVCLFGMYVQEFGSDCGYPNQRCVYISYLDSVKYFRPATESVTGKSFRTLVYHEILIGYLDYCKKRGFTTCHIWACPSLKGEDYILYCHPETQKTPKPEKLRRWYRTILKKASEEDIVVDITNIHDHFFVRNGDCNFKVTAARLPHFYGKAEKMIKKFGQESQRVHKRMDKSVTKRILKSLGHTNSSSNTIKDILLMQELGQAILPLREAFIVVHLQFVCTNCHEAILMGKRWSCSLCVKIQLCERCHKEGLNEYGESKHTIEQGDKHVLSEFMVDEVPLDTDDKDKNIENELFDDRLAFLTFCQQNHYQFDSLRRAKHSTMMILYHLHNSLSLPKKGERSICQVNTGVGHDRQSKVCRKIDVSPQCYLRKGSGDDVHDLTQLIYMADQGIETKEARSGQG</sequence>
<dbReference type="GO" id="GO:0005667">
    <property type="term" value="C:transcription regulator complex"/>
    <property type="evidence" value="ECO:0007669"/>
    <property type="project" value="TreeGrafter"/>
</dbReference>